<organism evidence="2 3">
    <name type="scientific">Comamonas testosteroni</name>
    <name type="common">Pseudomonas testosteroni</name>
    <dbReference type="NCBI Taxonomy" id="285"/>
    <lineage>
        <taxon>Bacteria</taxon>
        <taxon>Pseudomonadati</taxon>
        <taxon>Pseudomonadota</taxon>
        <taxon>Betaproteobacteria</taxon>
        <taxon>Burkholderiales</taxon>
        <taxon>Comamonadaceae</taxon>
        <taxon>Comamonas</taxon>
    </lineage>
</organism>
<evidence type="ECO:0000256" key="1">
    <source>
        <dbReference type="SAM" id="SignalP"/>
    </source>
</evidence>
<evidence type="ECO:0000313" key="2">
    <source>
        <dbReference type="EMBL" id="RGE45089.1"/>
    </source>
</evidence>
<dbReference type="InterPro" id="IPR036374">
    <property type="entry name" value="OxRdtase_Mopterin-bd_sf"/>
</dbReference>
<accession>A0A373FP12</accession>
<dbReference type="PROSITE" id="PS51318">
    <property type="entry name" value="TAT"/>
    <property type="match status" value="1"/>
</dbReference>
<keyword evidence="1" id="KW-0732">Signal</keyword>
<dbReference type="InterPro" id="IPR019546">
    <property type="entry name" value="TAT_signal_bac_arc"/>
</dbReference>
<dbReference type="Gene3D" id="3.90.420.10">
    <property type="entry name" value="Oxidoreductase, molybdopterin-binding domain"/>
    <property type="match status" value="1"/>
</dbReference>
<dbReference type="InterPro" id="IPR006311">
    <property type="entry name" value="TAT_signal"/>
</dbReference>
<protein>
    <submittedName>
        <fullName evidence="2">Twin-arginine translocation signal domain-containing protein</fullName>
    </submittedName>
</protein>
<name>A0A373FP12_COMTE</name>
<proteinExistence type="predicted"/>
<evidence type="ECO:0000313" key="3">
    <source>
        <dbReference type="Proteomes" id="UP000261948"/>
    </source>
</evidence>
<reference evidence="2 3" key="1">
    <citation type="submission" date="2018-08" db="EMBL/GenBank/DDBJ databases">
        <title>Comamonas testosteroni strain SWCO2.</title>
        <authorList>
            <person name="Jiang N."/>
            <person name="Zhang X.Z."/>
        </authorList>
    </citation>
    <scope>NUCLEOTIDE SEQUENCE [LARGE SCALE GENOMIC DNA]</scope>
    <source>
        <strain evidence="2 3">SWCO2</strain>
    </source>
</reference>
<dbReference type="AlphaFoldDB" id="A0A373FP12"/>
<dbReference type="Proteomes" id="UP000261948">
    <property type="component" value="Unassembled WGS sequence"/>
</dbReference>
<dbReference type="NCBIfam" id="TIGR01409">
    <property type="entry name" value="TAT_signal_seq"/>
    <property type="match status" value="1"/>
</dbReference>
<dbReference type="OrthoDB" id="8685546at2"/>
<feature type="chain" id="PRO_5016853085" evidence="1">
    <location>
        <begin position="39"/>
        <end position="223"/>
    </location>
</feature>
<feature type="signal peptide" evidence="1">
    <location>
        <begin position="1"/>
        <end position="38"/>
    </location>
</feature>
<gene>
    <name evidence="2" type="ORF">DZC30_10620</name>
</gene>
<keyword evidence="3" id="KW-1185">Reference proteome</keyword>
<dbReference type="EMBL" id="QURR01000011">
    <property type="protein sequence ID" value="RGE45089.1"/>
    <property type="molecule type" value="Genomic_DNA"/>
</dbReference>
<sequence length="223" mass="23826">MTDSNLLSRRGLLSRSGAACAALGTLGALALPSTPAQAARSASQTCVLDGLQPVVLTIAGPGVQPNRGKPQAVADRMLNMHGYQFDAAWSCGMDAINSLQQHRLSTVAEYDEAEHSLQGPLLENVLQAAGVDVAQAIAQGHWLTLQGIDGYRTHLPITQAVRWRMLLATQLDAQPLAMGGVGPLWAMFAPQHIAELSQLPIKQRFQAAVWGLYFIQISAQQPS</sequence>
<comment type="caution">
    <text evidence="2">The sequence shown here is derived from an EMBL/GenBank/DDBJ whole genome shotgun (WGS) entry which is preliminary data.</text>
</comment>